<keyword evidence="3" id="KW-0489">Methyltransferase</keyword>
<comment type="caution">
    <text evidence="3">The sequence shown here is derived from an EMBL/GenBank/DDBJ whole genome shotgun (WGS) entry which is preliminary data.</text>
</comment>
<accession>A0A1B9D6E3</accession>
<dbReference type="GO" id="GO:0008168">
    <property type="term" value="F:methyltransferase activity"/>
    <property type="evidence" value="ECO:0007669"/>
    <property type="project" value="UniProtKB-KW"/>
</dbReference>
<evidence type="ECO:0000313" key="4">
    <source>
        <dbReference type="Proteomes" id="UP000092683"/>
    </source>
</evidence>
<dbReference type="EMBL" id="MBEE01000163">
    <property type="protein sequence ID" value="OCB50759.1"/>
    <property type="molecule type" value="Genomic_DNA"/>
</dbReference>
<dbReference type="InterPro" id="IPR029063">
    <property type="entry name" value="SAM-dependent_MTases_sf"/>
</dbReference>
<dbReference type="PANTHER" id="PTHR45128">
    <property type="entry name" value="METHYLTRANSFERASE TYPE 11"/>
    <property type="match status" value="1"/>
</dbReference>
<dbReference type="InterPro" id="IPR053173">
    <property type="entry name" value="SAM-binding_MTase"/>
</dbReference>
<sequence>MTAPETASETTKEFAGRIAAAIDGASLTLLLSIGHQTGLLDAMAGLARATSAQIAEAAGLNERYVREWLAGMTTGRVVDYDAESGTYSLPAHRAGVLTRAAGPDNLALVALFVPQLAEVEQKIIGCFRDGGGLHYGEFPRFHALMAEQSGVVYDKALVDTVLPLVDGLVERLRSGVDVADFGCGSGHAINVMARAFPASRFTGVDFSEEAIAVGAREAADLGLTNATFEAQNLAELDRPEAYDVITVFDAIHDQAQPARVLENIYRALRPGGVLLMADIKASSRLEDNVGVPMSTYLYTTSLMHCMTVSLALDGAGLGAAWGEQLATAMLGDAGFDDVRVAEIDSDPINNYYIARK</sequence>
<feature type="domain" description="Methyltransferase" evidence="1">
    <location>
        <begin position="173"/>
        <end position="287"/>
    </location>
</feature>
<dbReference type="RefSeq" id="WP_065482015.1">
    <property type="nucleotide sequence ID" value="NZ_MBEE01000163.1"/>
</dbReference>
<evidence type="ECO:0000259" key="2">
    <source>
        <dbReference type="Pfam" id="PF21320"/>
    </source>
</evidence>
<evidence type="ECO:0000259" key="1">
    <source>
        <dbReference type="Pfam" id="PF13847"/>
    </source>
</evidence>
<organism evidence="3 4">
    <name type="scientific">Mycobacterium malmoense</name>
    <dbReference type="NCBI Taxonomy" id="1780"/>
    <lineage>
        <taxon>Bacteria</taxon>
        <taxon>Bacillati</taxon>
        <taxon>Actinomycetota</taxon>
        <taxon>Actinomycetes</taxon>
        <taxon>Mycobacteriales</taxon>
        <taxon>Mycobacteriaceae</taxon>
        <taxon>Mycobacterium</taxon>
    </lineage>
</organism>
<protein>
    <submittedName>
        <fullName evidence="3">Methyltransferase</fullName>
    </submittedName>
</protein>
<dbReference type="Proteomes" id="UP000092683">
    <property type="component" value="Unassembled WGS sequence"/>
</dbReference>
<dbReference type="SUPFAM" id="SSF53335">
    <property type="entry name" value="S-adenosyl-L-methionine-dependent methyltransferases"/>
    <property type="match status" value="1"/>
</dbReference>
<evidence type="ECO:0000313" key="3">
    <source>
        <dbReference type="EMBL" id="OCB50759.1"/>
    </source>
</evidence>
<feature type="domain" description="S-adenosylmethionine-dependent methyltransferase Rv2258c-like winged HTH" evidence="2">
    <location>
        <begin position="25"/>
        <end position="99"/>
    </location>
</feature>
<dbReference type="GO" id="GO:0032259">
    <property type="term" value="P:methylation"/>
    <property type="evidence" value="ECO:0007669"/>
    <property type="project" value="UniProtKB-KW"/>
</dbReference>
<dbReference type="InterPro" id="IPR025714">
    <property type="entry name" value="Methyltranfer_dom"/>
</dbReference>
<gene>
    <name evidence="3" type="ORF">A5677_23095</name>
</gene>
<proteinExistence type="predicted"/>
<keyword evidence="3" id="KW-0808">Transferase</keyword>
<dbReference type="Gene3D" id="3.40.50.150">
    <property type="entry name" value="Vaccinia Virus protein VP39"/>
    <property type="match status" value="1"/>
</dbReference>
<dbReference type="AlphaFoldDB" id="A0A1B9D6E3"/>
<dbReference type="InterPro" id="IPR048711">
    <property type="entry name" value="WHD_Rv2258c"/>
</dbReference>
<dbReference type="CDD" id="cd02440">
    <property type="entry name" value="AdoMet_MTases"/>
    <property type="match status" value="1"/>
</dbReference>
<dbReference type="PANTHER" id="PTHR45128:SF1">
    <property type="entry name" value="S-ADENOSYLMETHIONINE-DEPENDENT METHYLTRANSFERASE RV2258C"/>
    <property type="match status" value="1"/>
</dbReference>
<dbReference type="Pfam" id="PF21320">
    <property type="entry name" value="WHD_Rv2258c"/>
    <property type="match status" value="1"/>
</dbReference>
<dbReference type="OrthoDB" id="9801363at2"/>
<dbReference type="Pfam" id="PF13847">
    <property type="entry name" value="Methyltransf_31"/>
    <property type="match status" value="1"/>
</dbReference>
<name>A0A1B9D6E3_MYCMA</name>
<reference evidence="3 4" key="1">
    <citation type="submission" date="2016-06" db="EMBL/GenBank/DDBJ databases">
        <authorList>
            <person name="Kjaerup R.B."/>
            <person name="Dalgaard T.S."/>
            <person name="Juul-Madsen H.R."/>
        </authorList>
    </citation>
    <scope>NUCLEOTIDE SEQUENCE [LARGE SCALE GENOMIC DNA]</scope>
    <source>
        <strain evidence="3 4">E3012</strain>
    </source>
</reference>